<comment type="caution">
    <text evidence="1">The sequence shown here is derived from an EMBL/GenBank/DDBJ whole genome shotgun (WGS) entry which is preliminary data.</text>
</comment>
<evidence type="ECO:0000313" key="2">
    <source>
        <dbReference type="Proteomes" id="UP000006322"/>
    </source>
</evidence>
<keyword evidence="2" id="KW-1185">Reference proteome</keyword>
<organism evidence="1 2">
    <name type="scientific">Paraglaciecola polaris LMG 21857</name>
    <dbReference type="NCBI Taxonomy" id="1129793"/>
    <lineage>
        <taxon>Bacteria</taxon>
        <taxon>Pseudomonadati</taxon>
        <taxon>Pseudomonadota</taxon>
        <taxon>Gammaproteobacteria</taxon>
        <taxon>Alteromonadales</taxon>
        <taxon>Alteromonadaceae</taxon>
        <taxon>Paraglaciecola</taxon>
    </lineage>
</organism>
<accession>K7A265</accession>
<name>K7A265_9ALTE</name>
<evidence type="ECO:0000313" key="1">
    <source>
        <dbReference type="EMBL" id="GAC35033.1"/>
    </source>
</evidence>
<sequence length="37" mass="4182">MSSFAYLAFRSKCSLFYDASRQTFSVKHNSTEAEASI</sequence>
<dbReference type="EMBL" id="BAER01000124">
    <property type="protein sequence ID" value="GAC35033.1"/>
    <property type="molecule type" value="Genomic_DNA"/>
</dbReference>
<dbReference type="AlphaFoldDB" id="K7A265"/>
<proteinExistence type="predicted"/>
<dbReference type="Proteomes" id="UP000006322">
    <property type="component" value="Unassembled WGS sequence"/>
</dbReference>
<protein>
    <submittedName>
        <fullName evidence="1">Uncharacterized protein</fullName>
    </submittedName>
</protein>
<reference evidence="2" key="1">
    <citation type="journal article" date="2014" name="Environ. Microbiol.">
        <title>Comparative genomics of the marine bacterial genus Glaciecola reveals the high degree of genomic diversity and genomic characteristic for cold adaptation.</title>
        <authorList>
            <person name="Qin Q.L."/>
            <person name="Xie B.B."/>
            <person name="Yu Y."/>
            <person name="Shu Y.L."/>
            <person name="Rong J.C."/>
            <person name="Zhang Y.J."/>
            <person name="Zhao D.L."/>
            <person name="Chen X.L."/>
            <person name="Zhang X.Y."/>
            <person name="Chen B."/>
            <person name="Zhou B.C."/>
            <person name="Zhang Y.Z."/>
        </authorList>
    </citation>
    <scope>NUCLEOTIDE SEQUENCE [LARGE SCALE GENOMIC DNA]</scope>
    <source>
        <strain evidence="2">LMG 21857</strain>
    </source>
</reference>
<gene>
    <name evidence="1" type="ORF">GPLA_4154</name>
</gene>
<dbReference type="STRING" id="1129793.GPLA_4154"/>